<keyword evidence="2" id="KW-0238">DNA-binding</keyword>
<feature type="domain" description="HTH araC/xylS-type" evidence="4">
    <location>
        <begin position="159"/>
        <end position="256"/>
    </location>
</feature>
<dbReference type="SMART" id="SM00342">
    <property type="entry name" value="HTH_ARAC"/>
    <property type="match status" value="1"/>
</dbReference>
<reference evidence="5 6" key="1">
    <citation type="submission" date="2021-05" db="EMBL/GenBank/DDBJ databases">
        <title>Fusibacter ferrireducens sp. nov., an anaerobic, sulfur- and Fe-reducing bacterium isolated from the mangrove sediment.</title>
        <authorList>
            <person name="Qiu D."/>
        </authorList>
    </citation>
    <scope>NUCLEOTIDE SEQUENCE [LARGE SCALE GENOMIC DNA]</scope>
    <source>
        <strain evidence="5 6">DSM 12116</strain>
    </source>
</reference>
<sequence>MNQFVYKQASGITALSASFHEFSYKKHAHDEYALGVTLDGIQKFSSRGSIHASCPHGVMLFHPGFVHDGWAHEHQRLDYVMIYVDESKMKAILDTNEPHYFKDSVVYDKTLERLVYNTAFTILNDCDPAFCDDAFTLLGAHLGGLMTDAKINREHQRIQKIKWILRNTEGEPLRLDDVATAVGMSKYQMIRIFKAAVGLSPYQYYLSCKLSRAKKLIEETKEVYTAVTAEHFVDLSHLNKHFKNTYGVTANTYAKSLI</sequence>
<keyword evidence="6" id="KW-1185">Reference proteome</keyword>
<dbReference type="InterPro" id="IPR050204">
    <property type="entry name" value="AraC_XylS_family_regulators"/>
</dbReference>
<dbReference type="Pfam" id="PF12833">
    <property type="entry name" value="HTH_18"/>
    <property type="match status" value="1"/>
</dbReference>
<dbReference type="InterPro" id="IPR018060">
    <property type="entry name" value="HTH_AraC"/>
</dbReference>
<dbReference type="EMBL" id="JAHBCL010000001">
    <property type="protein sequence ID" value="MBS7525248.1"/>
    <property type="molecule type" value="Genomic_DNA"/>
</dbReference>
<evidence type="ECO:0000256" key="1">
    <source>
        <dbReference type="ARBA" id="ARBA00023015"/>
    </source>
</evidence>
<evidence type="ECO:0000313" key="6">
    <source>
        <dbReference type="Proteomes" id="UP000746471"/>
    </source>
</evidence>
<keyword evidence="1" id="KW-0805">Transcription regulation</keyword>
<dbReference type="InterPro" id="IPR037923">
    <property type="entry name" value="HTH-like"/>
</dbReference>
<accession>A0ABS5PJG4</accession>
<evidence type="ECO:0000259" key="4">
    <source>
        <dbReference type="PROSITE" id="PS01124"/>
    </source>
</evidence>
<evidence type="ECO:0000256" key="2">
    <source>
        <dbReference type="ARBA" id="ARBA00023125"/>
    </source>
</evidence>
<proteinExistence type="predicted"/>
<dbReference type="PROSITE" id="PS01124">
    <property type="entry name" value="HTH_ARAC_FAMILY_2"/>
    <property type="match status" value="1"/>
</dbReference>
<dbReference type="InterPro" id="IPR009057">
    <property type="entry name" value="Homeodomain-like_sf"/>
</dbReference>
<dbReference type="Gene3D" id="1.10.10.60">
    <property type="entry name" value="Homeodomain-like"/>
    <property type="match status" value="2"/>
</dbReference>
<evidence type="ECO:0000313" key="5">
    <source>
        <dbReference type="EMBL" id="MBS7525248.1"/>
    </source>
</evidence>
<dbReference type="Pfam" id="PF02311">
    <property type="entry name" value="AraC_binding"/>
    <property type="match status" value="1"/>
</dbReference>
<evidence type="ECO:0000256" key="3">
    <source>
        <dbReference type="ARBA" id="ARBA00023163"/>
    </source>
</evidence>
<keyword evidence="3" id="KW-0804">Transcription</keyword>
<dbReference type="SUPFAM" id="SSF51215">
    <property type="entry name" value="Regulatory protein AraC"/>
    <property type="match status" value="1"/>
</dbReference>
<dbReference type="PANTHER" id="PTHR46796:SF2">
    <property type="entry name" value="TRANSCRIPTIONAL REGULATORY PROTEIN"/>
    <property type="match status" value="1"/>
</dbReference>
<dbReference type="RefSeq" id="WP_213235031.1">
    <property type="nucleotide sequence ID" value="NZ_JAHBCL010000001.1"/>
</dbReference>
<gene>
    <name evidence="5" type="ORF">KHM83_01010</name>
</gene>
<organism evidence="5 6">
    <name type="scientific">Fusibacter paucivorans</name>
    <dbReference type="NCBI Taxonomy" id="76009"/>
    <lineage>
        <taxon>Bacteria</taxon>
        <taxon>Bacillati</taxon>
        <taxon>Bacillota</taxon>
        <taxon>Clostridia</taxon>
        <taxon>Eubacteriales</taxon>
        <taxon>Eubacteriales Family XII. Incertae Sedis</taxon>
        <taxon>Fusibacter</taxon>
    </lineage>
</organism>
<dbReference type="SUPFAM" id="SSF46689">
    <property type="entry name" value="Homeodomain-like"/>
    <property type="match status" value="1"/>
</dbReference>
<comment type="caution">
    <text evidence="5">The sequence shown here is derived from an EMBL/GenBank/DDBJ whole genome shotgun (WGS) entry which is preliminary data.</text>
</comment>
<name>A0ABS5PJG4_9FIRM</name>
<dbReference type="Proteomes" id="UP000746471">
    <property type="component" value="Unassembled WGS sequence"/>
</dbReference>
<protein>
    <submittedName>
        <fullName evidence="5">AraC family ligand binding domain-containing protein</fullName>
    </submittedName>
</protein>
<dbReference type="InterPro" id="IPR003313">
    <property type="entry name" value="AraC-bd"/>
</dbReference>
<dbReference type="PANTHER" id="PTHR46796">
    <property type="entry name" value="HTH-TYPE TRANSCRIPTIONAL ACTIVATOR RHAS-RELATED"/>
    <property type="match status" value="1"/>
</dbReference>